<protein>
    <submittedName>
        <fullName evidence="3">Uncharacterized protein</fullName>
    </submittedName>
</protein>
<name>A0A0K0DNY3_ANGCA</name>
<feature type="transmembrane region" description="Helical" evidence="1">
    <location>
        <begin position="25"/>
        <end position="45"/>
    </location>
</feature>
<reference evidence="3" key="2">
    <citation type="submission" date="2017-02" db="UniProtKB">
        <authorList>
            <consortium name="WormBaseParasite"/>
        </authorList>
    </citation>
    <scope>IDENTIFICATION</scope>
</reference>
<proteinExistence type="predicted"/>
<evidence type="ECO:0000313" key="2">
    <source>
        <dbReference type="Proteomes" id="UP000035642"/>
    </source>
</evidence>
<dbReference type="Proteomes" id="UP000035642">
    <property type="component" value="Unassembled WGS sequence"/>
</dbReference>
<sequence>MEQPPPVDPLRKELLYLLCHPYPNIKFLLLSISIALFLAYLRVFFITGTSVFKDFIAIVDFCATIEFFTKTLEDVMLKEFLERAEPNRLLSHASRENGRYEIQLRFDVPWEKFCEAGVRCEAIVGHQCCHLLLLDVGILQGKLRKMLAQNCTRRCVDSSSLASFEEMPSSIGSNIIYNSNGEGSETLQRIEKPKLGEKWGNNAQELKNLQHDAMLAGRPVQSVIEEAQPVMFQSNSRLSSERRLPDLEAPEKHRVLTKSVNKTSLAMLEALAFLESTQGKHAIDIKQLSLLVGIMTESTTITTRHPGTSQSSTSRLTIQNKFISSLVEA</sequence>
<keyword evidence="1" id="KW-0812">Transmembrane</keyword>
<keyword evidence="1" id="KW-0472">Membrane</keyword>
<keyword evidence="2" id="KW-1185">Reference proteome</keyword>
<keyword evidence="1" id="KW-1133">Transmembrane helix</keyword>
<accession>A0A0K0DNY3</accession>
<evidence type="ECO:0000256" key="1">
    <source>
        <dbReference type="SAM" id="Phobius"/>
    </source>
</evidence>
<reference evidence="2" key="1">
    <citation type="submission" date="2012-09" db="EMBL/GenBank/DDBJ databases">
        <authorList>
            <person name="Martin A.A."/>
        </authorList>
    </citation>
    <scope>NUCLEOTIDE SEQUENCE</scope>
</reference>
<dbReference type="AlphaFoldDB" id="A0A0K0DNY3"/>
<evidence type="ECO:0000313" key="3">
    <source>
        <dbReference type="WBParaSite" id="ACAC_0001347201-mRNA-1"/>
    </source>
</evidence>
<organism evidence="2 3">
    <name type="scientific">Angiostrongylus cantonensis</name>
    <name type="common">Rat lungworm</name>
    <dbReference type="NCBI Taxonomy" id="6313"/>
    <lineage>
        <taxon>Eukaryota</taxon>
        <taxon>Metazoa</taxon>
        <taxon>Ecdysozoa</taxon>
        <taxon>Nematoda</taxon>
        <taxon>Chromadorea</taxon>
        <taxon>Rhabditida</taxon>
        <taxon>Rhabditina</taxon>
        <taxon>Rhabditomorpha</taxon>
        <taxon>Strongyloidea</taxon>
        <taxon>Metastrongylidae</taxon>
        <taxon>Angiostrongylus</taxon>
    </lineage>
</organism>
<dbReference type="WBParaSite" id="ACAC_0001347201-mRNA-1">
    <property type="protein sequence ID" value="ACAC_0001347201-mRNA-1"/>
    <property type="gene ID" value="ACAC_0001347201"/>
</dbReference>